<gene>
    <name evidence="3" type="ORF">GPA25_03530</name>
</gene>
<feature type="domain" description="N-acyl amino acid synthase FeeM catalytic core" evidence="2">
    <location>
        <begin position="63"/>
        <end position="214"/>
    </location>
</feature>
<evidence type="ECO:0000256" key="1">
    <source>
        <dbReference type="SAM" id="MobiDB-lite"/>
    </source>
</evidence>
<keyword evidence="4" id="KW-1185">Reference proteome</keyword>
<evidence type="ECO:0000313" key="4">
    <source>
        <dbReference type="Proteomes" id="UP000648984"/>
    </source>
</evidence>
<dbReference type="Pfam" id="PF21926">
    <property type="entry name" value="FeeM"/>
    <property type="match status" value="1"/>
</dbReference>
<dbReference type="SUPFAM" id="SSF55729">
    <property type="entry name" value="Acyl-CoA N-acyltransferases (Nat)"/>
    <property type="match status" value="1"/>
</dbReference>
<dbReference type="Gene3D" id="3.40.630.30">
    <property type="match status" value="1"/>
</dbReference>
<accession>A0ABX1Q625</accession>
<organism evidence="3 4">
    <name type="scientific">Aromatoleum diolicum</name>
    <dbReference type="NCBI Taxonomy" id="75796"/>
    <lineage>
        <taxon>Bacteria</taxon>
        <taxon>Pseudomonadati</taxon>
        <taxon>Pseudomonadota</taxon>
        <taxon>Betaproteobacteria</taxon>
        <taxon>Rhodocyclales</taxon>
        <taxon>Rhodocyclaceae</taxon>
        <taxon>Aromatoleum</taxon>
    </lineage>
</organism>
<dbReference type="EMBL" id="WTVQ01000004">
    <property type="protein sequence ID" value="NMG73823.1"/>
    <property type="molecule type" value="Genomic_DNA"/>
</dbReference>
<dbReference type="InterPro" id="IPR016181">
    <property type="entry name" value="Acyl_CoA_acyltransferase"/>
</dbReference>
<protein>
    <recommendedName>
        <fullName evidence="2">N-acyl amino acid synthase FeeM catalytic core domain-containing protein</fullName>
    </recommendedName>
</protein>
<proteinExistence type="predicted"/>
<evidence type="ECO:0000259" key="2">
    <source>
        <dbReference type="Pfam" id="PF21926"/>
    </source>
</evidence>
<evidence type="ECO:0000313" key="3">
    <source>
        <dbReference type="EMBL" id="NMG73823.1"/>
    </source>
</evidence>
<dbReference type="InterPro" id="IPR054597">
    <property type="entry name" value="FeeM_cat"/>
</dbReference>
<feature type="region of interest" description="Disordered" evidence="1">
    <location>
        <begin position="229"/>
        <end position="256"/>
    </location>
</feature>
<dbReference type="RefSeq" id="WP_169258978.1">
    <property type="nucleotide sequence ID" value="NZ_WTVQ01000004.1"/>
</dbReference>
<reference evidence="3 4" key="1">
    <citation type="submission" date="2019-12" db="EMBL/GenBank/DDBJ databases">
        <title>Comparative genomics gives insights into the taxonomy of the Azoarcus-Aromatoleum group and reveals separate origins of nif in the plant-associated Azoarcus and non-plant-associated Aromatoleum sub-groups.</title>
        <authorList>
            <person name="Lafos M."/>
            <person name="Maluk M."/>
            <person name="Batista M."/>
            <person name="Junghare M."/>
            <person name="Carmona M."/>
            <person name="Faoro H."/>
            <person name="Cruz L.M."/>
            <person name="Battistoni F."/>
            <person name="De Souza E."/>
            <person name="Pedrosa F."/>
            <person name="Chen W.-M."/>
            <person name="Poole P.S."/>
            <person name="Dixon R.A."/>
            <person name="James E.K."/>
        </authorList>
    </citation>
    <scope>NUCLEOTIDE SEQUENCE [LARGE SCALE GENOMIC DNA]</scope>
    <source>
        <strain evidence="3 4">22Lin</strain>
    </source>
</reference>
<dbReference type="Proteomes" id="UP000648984">
    <property type="component" value="Unassembled WGS sequence"/>
</dbReference>
<comment type="caution">
    <text evidence="3">The sequence shown here is derived from an EMBL/GenBank/DDBJ whole genome shotgun (WGS) entry which is preliminary data.</text>
</comment>
<name>A0ABX1Q625_9RHOO</name>
<sequence>MWPIGFADPGIRQNRPAAGHFPTPCAFAGARTAACRAANGSGVCGFTCGNHCFGVAGRSVFGQIAALVERMYGRHGYQTTSVTRPPESPDRIAFGGSHRGTLFATLTLGLDTGEGLLVDELYGPEVDVFRGLKRKICELSTFAIDPQYSSHHVLASLFYLAYLYGRTLHKVTDAFIEVNPRHAGFYERVLHFRRIGEVRNCPRVDAPAVLLHLDLEHFEAQAAPFGETGRAPERAIPTPAHAVPHDAKRSPALAHP</sequence>